<gene>
    <name evidence="1" type="ORF">METZ01_LOCUS387084</name>
</gene>
<accession>A0A382UJ49</accession>
<dbReference type="EMBL" id="UINC01144612">
    <property type="protein sequence ID" value="SVD34230.1"/>
    <property type="molecule type" value="Genomic_DNA"/>
</dbReference>
<protein>
    <submittedName>
        <fullName evidence="1">Uncharacterized protein</fullName>
    </submittedName>
</protein>
<proteinExistence type="predicted"/>
<reference evidence="1" key="1">
    <citation type="submission" date="2018-05" db="EMBL/GenBank/DDBJ databases">
        <authorList>
            <person name="Lanie J.A."/>
            <person name="Ng W.-L."/>
            <person name="Kazmierczak K.M."/>
            <person name="Andrzejewski T.M."/>
            <person name="Davidsen T.M."/>
            <person name="Wayne K.J."/>
            <person name="Tettelin H."/>
            <person name="Glass J.I."/>
            <person name="Rusch D."/>
            <person name="Podicherti R."/>
            <person name="Tsui H.-C.T."/>
            <person name="Winkler M.E."/>
        </authorList>
    </citation>
    <scope>NUCLEOTIDE SEQUENCE</scope>
</reference>
<sequence>MDGTTLEKEISLMKLKIYKRVKDIKKKRIFKELKKFKVVKSVRMIGDWFFTRKIK</sequence>
<dbReference type="AlphaFoldDB" id="A0A382UJ49"/>
<evidence type="ECO:0000313" key="1">
    <source>
        <dbReference type="EMBL" id="SVD34230.1"/>
    </source>
</evidence>
<organism evidence="1">
    <name type="scientific">marine metagenome</name>
    <dbReference type="NCBI Taxonomy" id="408172"/>
    <lineage>
        <taxon>unclassified sequences</taxon>
        <taxon>metagenomes</taxon>
        <taxon>ecological metagenomes</taxon>
    </lineage>
</organism>
<name>A0A382UJ49_9ZZZZ</name>